<comment type="function">
    <text evidence="1">Involved in DNA recombination.</text>
</comment>
<evidence type="ECO:0000256" key="3">
    <source>
        <dbReference type="ARBA" id="ARBA00021840"/>
    </source>
</evidence>
<evidence type="ECO:0000256" key="6">
    <source>
        <dbReference type="SAM" id="Phobius"/>
    </source>
</evidence>
<keyword evidence="8" id="KW-1185">Reference proteome</keyword>
<keyword evidence="6" id="KW-0472">Membrane</keyword>
<reference evidence="8" key="1">
    <citation type="journal article" date="2021" name="ISME J.">
        <title>Evolutionary origin and ecological implication of a unique nif island in free-living Bradyrhizobium lineages.</title>
        <authorList>
            <person name="Tao J."/>
        </authorList>
    </citation>
    <scope>NUCLEOTIDE SEQUENCE [LARGE SCALE GENOMIC DNA]</scope>
    <source>
        <strain evidence="8">SZCCT0094</strain>
    </source>
</reference>
<dbReference type="PANTHER" id="PTHR30563:SF0">
    <property type="entry name" value="DNA RECOMBINATION PROTEIN RMUC"/>
    <property type="match status" value="1"/>
</dbReference>
<sequence length="410" mass="45386">MTTSQSLNPVIVMIGDLPLRASDALIGFGVLVLLLLVMIVAAVARSSRRGGEFAAQQAIRTDELEQRFSEMIRVQSEASGRVDAMAQLLAGRQVDLARSVNERLDAVTHRVGQSMEQSTRHTMDSLRVLHERLGIIDNAHRDLSELTTQVSTLRDVLANKQSRGAFGQARMEAIVQDGLPKGSYAFQYTLASGKRPDCVVFLPDARPLCIDAKFPLEAVTALHDAETEEEKRAAAQRLRSDVLRHVNDIAEKYLVVGETQDTALMFVPSESVYAEIHDGFDDVIQKAYRARVVLVSPSLLMLAIQVMQQIMKDARIRDAADQIRNEVIHLGDDLGRLRERVLKLQKHFGDVGEDIRQILISADKIEKRAARIEELDFSKQDAPVESPRIAPAVGTTPDLFPLAGRIQAGE</sequence>
<evidence type="ECO:0000313" key="8">
    <source>
        <dbReference type="Proteomes" id="UP001314635"/>
    </source>
</evidence>
<evidence type="ECO:0000256" key="1">
    <source>
        <dbReference type="ARBA" id="ARBA00003416"/>
    </source>
</evidence>
<keyword evidence="6" id="KW-1133">Transmembrane helix</keyword>
<organism evidence="7 8">
    <name type="scientific">Bradyrhizobium denitrificans</name>
    <dbReference type="NCBI Taxonomy" id="2734912"/>
    <lineage>
        <taxon>Bacteria</taxon>
        <taxon>Pseudomonadati</taxon>
        <taxon>Pseudomonadota</taxon>
        <taxon>Alphaproteobacteria</taxon>
        <taxon>Hyphomicrobiales</taxon>
        <taxon>Nitrobacteraceae</taxon>
        <taxon>Bradyrhizobium</taxon>
    </lineage>
</organism>
<protein>
    <recommendedName>
        <fullName evidence="3">DNA recombination protein RmuC homolog</fullName>
    </recommendedName>
</protein>
<evidence type="ECO:0000256" key="5">
    <source>
        <dbReference type="ARBA" id="ARBA00023172"/>
    </source>
</evidence>
<dbReference type="EMBL" id="JAFCLK010000054">
    <property type="protein sequence ID" value="MBR1141049.1"/>
    <property type="molecule type" value="Genomic_DNA"/>
</dbReference>
<evidence type="ECO:0000313" key="7">
    <source>
        <dbReference type="EMBL" id="MBR1141049.1"/>
    </source>
</evidence>
<evidence type="ECO:0000256" key="2">
    <source>
        <dbReference type="ARBA" id="ARBA00009840"/>
    </source>
</evidence>
<accession>A0ABS5GI73</accession>
<proteinExistence type="inferred from homology"/>
<dbReference type="Proteomes" id="UP001314635">
    <property type="component" value="Unassembled WGS sequence"/>
</dbReference>
<comment type="similarity">
    <text evidence="2">Belongs to the RmuC family.</text>
</comment>
<gene>
    <name evidence="7" type="primary">rmuC</name>
    <name evidence="7" type="ORF">JQ619_35420</name>
</gene>
<dbReference type="Pfam" id="PF02646">
    <property type="entry name" value="RmuC"/>
    <property type="match status" value="1"/>
</dbReference>
<keyword evidence="4" id="KW-0175">Coiled coil</keyword>
<dbReference type="InterPro" id="IPR003798">
    <property type="entry name" value="DNA_recombination_RmuC"/>
</dbReference>
<name>A0ABS5GI73_9BRAD</name>
<comment type="caution">
    <text evidence="7">The sequence shown here is derived from an EMBL/GenBank/DDBJ whole genome shotgun (WGS) entry which is preliminary data.</text>
</comment>
<keyword evidence="5" id="KW-0233">DNA recombination</keyword>
<evidence type="ECO:0000256" key="4">
    <source>
        <dbReference type="ARBA" id="ARBA00023054"/>
    </source>
</evidence>
<dbReference type="RefSeq" id="WP_172242927.1">
    <property type="nucleotide sequence ID" value="NZ_JABFDP010000045.1"/>
</dbReference>
<keyword evidence="6" id="KW-0812">Transmembrane</keyword>
<dbReference type="PANTHER" id="PTHR30563">
    <property type="entry name" value="DNA RECOMBINATION PROTEIN RMUC"/>
    <property type="match status" value="1"/>
</dbReference>
<feature type="transmembrane region" description="Helical" evidence="6">
    <location>
        <begin position="24"/>
        <end position="44"/>
    </location>
</feature>